<name>A0AAV3QIF7_LITER</name>
<comment type="caution">
    <text evidence="1">The sequence shown here is derived from an EMBL/GenBank/DDBJ whole genome shotgun (WGS) entry which is preliminary data.</text>
</comment>
<keyword evidence="2" id="KW-1185">Reference proteome</keyword>
<gene>
    <name evidence="1" type="ORF">LIER_39680</name>
</gene>
<accession>A0AAV3QIF7</accession>
<evidence type="ECO:0000313" key="1">
    <source>
        <dbReference type="EMBL" id="GAA0163894.1"/>
    </source>
</evidence>
<dbReference type="AlphaFoldDB" id="A0AAV3QIF7"/>
<dbReference type="EMBL" id="BAABME010021667">
    <property type="protein sequence ID" value="GAA0163894.1"/>
    <property type="molecule type" value="Genomic_DNA"/>
</dbReference>
<sequence>MKKVFRVRFDNAIDASGHGTIGGKGQRRGVDRWGDREGDGCGAYFVGGELASGRGDGQVCYKGRAVWGAVLEGVRLGHEEQAVLQKSSF</sequence>
<organism evidence="1 2">
    <name type="scientific">Lithospermum erythrorhizon</name>
    <name type="common">Purple gromwell</name>
    <name type="synonym">Lithospermum officinale var. erythrorhizon</name>
    <dbReference type="NCBI Taxonomy" id="34254"/>
    <lineage>
        <taxon>Eukaryota</taxon>
        <taxon>Viridiplantae</taxon>
        <taxon>Streptophyta</taxon>
        <taxon>Embryophyta</taxon>
        <taxon>Tracheophyta</taxon>
        <taxon>Spermatophyta</taxon>
        <taxon>Magnoliopsida</taxon>
        <taxon>eudicotyledons</taxon>
        <taxon>Gunneridae</taxon>
        <taxon>Pentapetalae</taxon>
        <taxon>asterids</taxon>
        <taxon>lamiids</taxon>
        <taxon>Boraginales</taxon>
        <taxon>Boraginaceae</taxon>
        <taxon>Boraginoideae</taxon>
        <taxon>Lithospermeae</taxon>
        <taxon>Lithospermum</taxon>
    </lineage>
</organism>
<protein>
    <submittedName>
        <fullName evidence="1">Uncharacterized protein</fullName>
    </submittedName>
</protein>
<dbReference type="Proteomes" id="UP001454036">
    <property type="component" value="Unassembled WGS sequence"/>
</dbReference>
<proteinExistence type="predicted"/>
<reference evidence="1 2" key="1">
    <citation type="submission" date="2024-01" db="EMBL/GenBank/DDBJ databases">
        <title>The complete chloroplast genome sequence of Lithospermum erythrorhizon: insights into the phylogenetic relationship among Boraginaceae species and the maternal lineages of purple gromwells.</title>
        <authorList>
            <person name="Okada T."/>
            <person name="Watanabe K."/>
        </authorList>
    </citation>
    <scope>NUCLEOTIDE SEQUENCE [LARGE SCALE GENOMIC DNA]</scope>
</reference>
<evidence type="ECO:0000313" key="2">
    <source>
        <dbReference type="Proteomes" id="UP001454036"/>
    </source>
</evidence>